<keyword evidence="2" id="KW-1185">Reference proteome</keyword>
<dbReference type="Gene3D" id="3.30.710.10">
    <property type="entry name" value="Potassium Channel Kv1.1, Chain A"/>
    <property type="match status" value="1"/>
</dbReference>
<dbReference type="PANTHER" id="PTHR47843:SF2">
    <property type="entry name" value="BTB DOMAIN-CONTAINING PROTEIN"/>
    <property type="match status" value="1"/>
</dbReference>
<name>A0A3E2H8A2_SCYLI</name>
<reference evidence="1 2" key="1">
    <citation type="submission" date="2018-05" db="EMBL/GenBank/DDBJ databases">
        <title>Draft genome sequence of Scytalidium lignicola DSM 105466, a ubiquitous saprotrophic fungus.</title>
        <authorList>
            <person name="Buettner E."/>
            <person name="Gebauer A.M."/>
            <person name="Hofrichter M."/>
            <person name="Liers C."/>
            <person name="Kellner H."/>
        </authorList>
    </citation>
    <scope>NUCLEOTIDE SEQUENCE [LARGE SCALE GENOMIC DNA]</scope>
    <source>
        <strain evidence="1 2">DSM 105466</strain>
    </source>
</reference>
<dbReference type="CDD" id="cd18186">
    <property type="entry name" value="BTB_POZ_ZBTB_KLHL-like"/>
    <property type="match status" value="1"/>
</dbReference>
<accession>A0A3E2H8A2</accession>
<dbReference type="OrthoDB" id="194443at2759"/>
<feature type="non-terminal residue" evidence="1">
    <location>
        <position position="234"/>
    </location>
</feature>
<evidence type="ECO:0000313" key="1">
    <source>
        <dbReference type="EMBL" id="RFU29610.1"/>
    </source>
</evidence>
<dbReference type="AlphaFoldDB" id="A0A3E2H8A2"/>
<dbReference type="InterPro" id="IPR011333">
    <property type="entry name" value="SKP1/BTB/POZ_sf"/>
</dbReference>
<feature type="non-terminal residue" evidence="1">
    <location>
        <position position="1"/>
    </location>
</feature>
<dbReference type="EMBL" id="NCSJ02000123">
    <property type="protein sequence ID" value="RFU29610.1"/>
    <property type="molecule type" value="Genomic_DNA"/>
</dbReference>
<organism evidence="1 2">
    <name type="scientific">Scytalidium lignicola</name>
    <name type="common">Hyphomycete</name>
    <dbReference type="NCBI Taxonomy" id="5539"/>
    <lineage>
        <taxon>Eukaryota</taxon>
        <taxon>Fungi</taxon>
        <taxon>Dikarya</taxon>
        <taxon>Ascomycota</taxon>
        <taxon>Pezizomycotina</taxon>
        <taxon>Leotiomycetes</taxon>
        <taxon>Leotiomycetes incertae sedis</taxon>
        <taxon>Scytalidium</taxon>
    </lineage>
</organism>
<protein>
    <recommendedName>
        <fullName evidence="3">BTB domain-containing protein</fullName>
    </recommendedName>
</protein>
<dbReference type="Proteomes" id="UP000258309">
    <property type="component" value="Unassembled WGS sequence"/>
</dbReference>
<dbReference type="PANTHER" id="PTHR47843">
    <property type="entry name" value="BTB DOMAIN-CONTAINING PROTEIN-RELATED"/>
    <property type="match status" value="1"/>
</dbReference>
<evidence type="ECO:0008006" key="3">
    <source>
        <dbReference type="Google" id="ProtNLM"/>
    </source>
</evidence>
<proteinExistence type="predicted"/>
<dbReference type="SUPFAM" id="SSF54695">
    <property type="entry name" value="POZ domain"/>
    <property type="match status" value="1"/>
</dbReference>
<gene>
    <name evidence="1" type="ORF">B7463_g6743</name>
</gene>
<comment type="caution">
    <text evidence="1">The sequence shown here is derived from an EMBL/GenBank/DDBJ whole genome shotgun (WGS) entry which is preliminary data.</text>
</comment>
<sequence length="234" mass="26791">MIKLDEFPELVSGPTITILVGIEEKAFILPQRLLGRHSGYFLACLREPWIEGSEGVLKLPGVKVETFEYFVSYIFSRTSPSILLLIRDPKPTSLDTSDIPRSEVMKILDIAILGQYLEMPHLDEWVSGYFGDQIISRTIDPIFNGEQFLLAVRTLPKNSPTRRQMMVSVFWQFERKKIEIRNEKQLYKWEYGKAFKEIKGFAVEFLTIVMGLIGEFHGLSGLLSDSDSDSIDYA</sequence>
<evidence type="ECO:0000313" key="2">
    <source>
        <dbReference type="Proteomes" id="UP000258309"/>
    </source>
</evidence>